<accession>U2L288</accession>
<dbReference type="EMBL" id="AWGW01000029">
    <property type="protein sequence ID" value="ERJ98632.1"/>
    <property type="molecule type" value="Genomic_DNA"/>
</dbReference>
<keyword evidence="1" id="KW-0812">Transmembrane</keyword>
<dbReference type="PATRIC" id="fig|1395125.3.peg.2297"/>
<proteinExistence type="predicted"/>
<dbReference type="AlphaFoldDB" id="U2L288"/>
<reference evidence="2 3" key="1">
    <citation type="submission" date="2013-08" db="EMBL/GenBank/DDBJ databases">
        <authorList>
            <person name="Durkin A.S."/>
            <person name="Haft D.R."/>
            <person name="McCorrison J."/>
            <person name="Torralba M."/>
            <person name="Gillis M."/>
            <person name="Haft D.H."/>
            <person name="Methe B."/>
            <person name="Sutton G."/>
            <person name="Nelson K.E."/>
        </authorList>
    </citation>
    <scope>NUCLEOTIDE SEQUENCE [LARGE SCALE GENOMIC DNA]</scope>
    <source>
        <strain evidence="2 3">F0493</strain>
    </source>
</reference>
<keyword evidence="1" id="KW-1133">Transmembrane helix</keyword>
<protein>
    <submittedName>
        <fullName evidence="2">Uncharacterized protein</fullName>
    </submittedName>
</protein>
<gene>
    <name evidence="2" type="ORF">HMPREF9145_1704</name>
</gene>
<comment type="caution">
    <text evidence="2">The sequence shown here is derived from an EMBL/GenBank/DDBJ whole genome shotgun (WGS) entry which is preliminary data.</text>
</comment>
<evidence type="ECO:0000313" key="3">
    <source>
        <dbReference type="Proteomes" id="UP000017023"/>
    </source>
</evidence>
<name>U2L288_9BACT</name>
<feature type="transmembrane region" description="Helical" evidence="1">
    <location>
        <begin position="31"/>
        <end position="49"/>
    </location>
</feature>
<sequence length="54" mass="6260">MNEVSLRVVACHLIIQHNQALKTKNMRPSTGRIFFIMSIMLLFQKFLVLKPKSS</sequence>
<evidence type="ECO:0000256" key="1">
    <source>
        <dbReference type="SAM" id="Phobius"/>
    </source>
</evidence>
<evidence type="ECO:0000313" key="2">
    <source>
        <dbReference type="EMBL" id="ERJ98632.1"/>
    </source>
</evidence>
<dbReference type="Proteomes" id="UP000017023">
    <property type="component" value="Unassembled WGS sequence"/>
</dbReference>
<keyword evidence="1" id="KW-0472">Membrane</keyword>
<organism evidence="2 3">
    <name type="scientific">Segatella salivae F0493</name>
    <dbReference type="NCBI Taxonomy" id="1395125"/>
    <lineage>
        <taxon>Bacteria</taxon>
        <taxon>Pseudomonadati</taxon>
        <taxon>Bacteroidota</taxon>
        <taxon>Bacteroidia</taxon>
        <taxon>Bacteroidales</taxon>
        <taxon>Prevotellaceae</taxon>
        <taxon>Segatella</taxon>
    </lineage>
</organism>